<keyword evidence="3" id="KW-1185">Reference proteome</keyword>
<evidence type="ECO:0000313" key="3">
    <source>
        <dbReference type="Proteomes" id="UP001596425"/>
    </source>
</evidence>
<organism evidence="2 3">
    <name type="scientific">Microbulbifer taiwanensis</name>
    <dbReference type="NCBI Taxonomy" id="986746"/>
    <lineage>
        <taxon>Bacteria</taxon>
        <taxon>Pseudomonadati</taxon>
        <taxon>Pseudomonadota</taxon>
        <taxon>Gammaproteobacteria</taxon>
        <taxon>Cellvibrionales</taxon>
        <taxon>Microbulbiferaceae</taxon>
        <taxon>Microbulbifer</taxon>
    </lineage>
</organism>
<comment type="caution">
    <text evidence="2">The sequence shown here is derived from an EMBL/GenBank/DDBJ whole genome shotgun (WGS) entry which is preliminary data.</text>
</comment>
<feature type="region of interest" description="Disordered" evidence="1">
    <location>
        <begin position="41"/>
        <end position="72"/>
    </location>
</feature>
<feature type="region of interest" description="Disordered" evidence="1">
    <location>
        <begin position="86"/>
        <end position="115"/>
    </location>
</feature>
<gene>
    <name evidence="2" type="ORF">ACFQBM_18190</name>
</gene>
<name>A0ABW1YTJ9_9GAMM</name>
<evidence type="ECO:0000313" key="2">
    <source>
        <dbReference type="EMBL" id="MFC6635218.1"/>
    </source>
</evidence>
<protein>
    <submittedName>
        <fullName evidence="2">Uncharacterized protein</fullName>
    </submittedName>
</protein>
<dbReference type="RefSeq" id="WP_193193319.1">
    <property type="nucleotide sequence ID" value="NZ_JACZFR010000044.1"/>
</dbReference>
<evidence type="ECO:0000256" key="1">
    <source>
        <dbReference type="SAM" id="MobiDB-lite"/>
    </source>
</evidence>
<proteinExistence type="predicted"/>
<reference evidence="3" key="1">
    <citation type="journal article" date="2019" name="Int. J. Syst. Evol. Microbiol.">
        <title>The Global Catalogue of Microorganisms (GCM) 10K type strain sequencing project: providing services to taxonomists for standard genome sequencing and annotation.</title>
        <authorList>
            <consortium name="The Broad Institute Genomics Platform"/>
            <consortium name="The Broad Institute Genome Sequencing Center for Infectious Disease"/>
            <person name="Wu L."/>
            <person name="Ma J."/>
        </authorList>
    </citation>
    <scope>NUCLEOTIDE SEQUENCE [LARGE SCALE GENOMIC DNA]</scope>
    <source>
        <strain evidence="3">CGMCC 1.13718</strain>
    </source>
</reference>
<accession>A0ABW1YTJ9</accession>
<dbReference type="Proteomes" id="UP001596425">
    <property type="component" value="Unassembled WGS sequence"/>
</dbReference>
<dbReference type="EMBL" id="JBHSVR010000001">
    <property type="protein sequence ID" value="MFC6635218.1"/>
    <property type="molecule type" value="Genomic_DNA"/>
</dbReference>
<sequence>MILALLIAVALHAMLLTLPLSPDRNPPPYSAPIRITIVQPPVPESAPAPTEAVGPPGEPALPTKSESPVGAVNPADTALSLEKQTVSTAPAEEVSGTIDQPLQTIAPDPGAKSRSTVFDPRLAEKLARERKRVQKFDSRDTEHMTSTGTFVQQGDRCWEVKKLLPDDIDSNLTQDFNVKCTKRRRPGDDIDRLARKYGIP</sequence>